<feature type="domain" description="RZ-type" evidence="8">
    <location>
        <begin position="1"/>
        <end position="77"/>
    </location>
</feature>
<evidence type="ECO:0000256" key="5">
    <source>
        <dbReference type="ARBA" id="ARBA00022833"/>
    </source>
</evidence>
<proteinExistence type="predicted"/>
<dbReference type="Proteomes" id="UP001347796">
    <property type="component" value="Unassembled WGS sequence"/>
</dbReference>
<gene>
    <name evidence="9" type="ORF">SNE40_019799</name>
</gene>
<comment type="subcellular location">
    <subcellularLocation>
        <location evidence="1">Cytoplasm</location>
    </subcellularLocation>
</comment>
<dbReference type="EMBL" id="JAZGQO010000015">
    <property type="protein sequence ID" value="KAK6168601.1"/>
    <property type="molecule type" value="Genomic_DNA"/>
</dbReference>
<dbReference type="PANTHER" id="PTHR22605">
    <property type="entry name" value="RZ-TYPE DOMAIN-CONTAINING PROTEIN"/>
    <property type="match status" value="1"/>
</dbReference>
<dbReference type="GO" id="GO:0004842">
    <property type="term" value="F:ubiquitin-protein transferase activity"/>
    <property type="evidence" value="ECO:0007669"/>
    <property type="project" value="InterPro"/>
</dbReference>
<sequence>MPEENQTDLSMIVGALKTRDHNPTVYRCPNGHAYIIGECGRPYTVSKCNQCNATKGGQGHQATAGNTTDDGQDRSKTGHILGLADQRPLVAIPERSMSPSVCAIIRMMTHMSMLLGAKQNPQVSTFLTFN</sequence>
<dbReference type="GO" id="GO:0008270">
    <property type="term" value="F:zinc ion binding"/>
    <property type="evidence" value="ECO:0007669"/>
    <property type="project" value="UniProtKB-KW"/>
</dbReference>
<evidence type="ECO:0000256" key="2">
    <source>
        <dbReference type="ARBA" id="ARBA00022490"/>
    </source>
</evidence>
<dbReference type="GO" id="GO:0016887">
    <property type="term" value="F:ATP hydrolysis activity"/>
    <property type="evidence" value="ECO:0007669"/>
    <property type="project" value="InterPro"/>
</dbReference>
<protein>
    <recommendedName>
        <fullName evidence="8">RZ-type domain-containing protein</fullName>
    </recommendedName>
</protein>
<keyword evidence="3" id="KW-0479">Metal-binding</keyword>
<evidence type="ECO:0000256" key="4">
    <source>
        <dbReference type="ARBA" id="ARBA00022771"/>
    </source>
</evidence>
<dbReference type="PROSITE" id="PS51981">
    <property type="entry name" value="ZF_RZ"/>
    <property type="match status" value="1"/>
</dbReference>
<evidence type="ECO:0000256" key="6">
    <source>
        <dbReference type="ARBA" id="ARBA00022859"/>
    </source>
</evidence>
<evidence type="ECO:0000259" key="8">
    <source>
        <dbReference type="PROSITE" id="PS51981"/>
    </source>
</evidence>
<dbReference type="InterPro" id="IPR031248">
    <property type="entry name" value="RNF213"/>
</dbReference>
<reference evidence="9 10" key="1">
    <citation type="submission" date="2024-01" db="EMBL/GenBank/DDBJ databases">
        <title>The genome of the rayed Mediterranean limpet Patella caerulea (Linnaeus, 1758).</title>
        <authorList>
            <person name="Anh-Thu Weber A."/>
            <person name="Halstead-Nussloch G."/>
        </authorList>
    </citation>
    <scope>NUCLEOTIDE SEQUENCE [LARGE SCALE GENOMIC DNA]</scope>
    <source>
        <strain evidence="9">AATW-2023a</strain>
        <tissue evidence="9">Whole specimen</tissue>
    </source>
</reference>
<evidence type="ECO:0000256" key="1">
    <source>
        <dbReference type="ARBA" id="ARBA00004496"/>
    </source>
</evidence>
<dbReference type="GO" id="GO:0002376">
    <property type="term" value="P:immune system process"/>
    <property type="evidence" value="ECO:0007669"/>
    <property type="project" value="UniProtKB-KW"/>
</dbReference>
<keyword evidence="2" id="KW-0963">Cytoplasm</keyword>
<keyword evidence="5" id="KW-0862">Zinc</keyword>
<feature type="compositionally biased region" description="Polar residues" evidence="7">
    <location>
        <begin position="54"/>
        <end position="69"/>
    </location>
</feature>
<evidence type="ECO:0000313" key="10">
    <source>
        <dbReference type="Proteomes" id="UP001347796"/>
    </source>
</evidence>
<keyword evidence="10" id="KW-1185">Reference proteome</keyword>
<dbReference type="PANTHER" id="PTHR22605:SF16">
    <property type="entry name" value="E3 UBIQUITIN-PROTEIN LIGASE RNF213"/>
    <property type="match status" value="1"/>
</dbReference>
<dbReference type="InterPro" id="IPR046439">
    <property type="entry name" value="ZF_RZ_dom"/>
</dbReference>
<comment type="caution">
    <text evidence="9">The sequence shown here is derived from an EMBL/GenBank/DDBJ whole genome shotgun (WGS) entry which is preliminary data.</text>
</comment>
<dbReference type="GO" id="GO:0005737">
    <property type="term" value="C:cytoplasm"/>
    <property type="evidence" value="ECO:0007669"/>
    <property type="project" value="UniProtKB-SubCell"/>
</dbReference>
<evidence type="ECO:0000256" key="3">
    <source>
        <dbReference type="ARBA" id="ARBA00022723"/>
    </source>
</evidence>
<organism evidence="9 10">
    <name type="scientific">Patella caerulea</name>
    <name type="common">Rayed Mediterranean limpet</name>
    <dbReference type="NCBI Taxonomy" id="87958"/>
    <lineage>
        <taxon>Eukaryota</taxon>
        <taxon>Metazoa</taxon>
        <taxon>Spiralia</taxon>
        <taxon>Lophotrochozoa</taxon>
        <taxon>Mollusca</taxon>
        <taxon>Gastropoda</taxon>
        <taxon>Patellogastropoda</taxon>
        <taxon>Patelloidea</taxon>
        <taxon>Patellidae</taxon>
        <taxon>Patella</taxon>
    </lineage>
</organism>
<evidence type="ECO:0000256" key="7">
    <source>
        <dbReference type="SAM" id="MobiDB-lite"/>
    </source>
</evidence>
<feature type="region of interest" description="Disordered" evidence="7">
    <location>
        <begin position="54"/>
        <end position="77"/>
    </location>
</feature>
<dbReference type="Pfam" id="PF20173">
    <property type="entry name" value="ZnF_RZ-type"/>
    <property type="match status" value="1"/>
</dbReference>
<keyword evidence="6" id="KW-0391">Immunity</keyword>
<accession>A0AAN8G6C7</accession>
<evidence type="ECO:0000313" key="9">
    <source>
        <dbReference type="EMBL" id="KAK6168601.1"/>
    </source>
</evidence>
<keyword evidence="4" id="KW-0863">Zinc-finger</keyword>
<dbReference type="AlphaFoldDB" id="A0AAN8G6C7"/>
<name>A0AAN8G6C7_PATCE</name>